<dbReference type="AlphaFoldDB" id="A0A6J4RFY4"/>
<name>A0A6J4RFY4_9ACTN</name>
<reference evidence="2" key="1">
    <citation type="submission" date="2020-02" db="EMBL/GenBank/DDBJ databases">
        <authorList>
            <person name="Meier V. D."/>
        </authorList>
    </citation>
    <scope>NUCLEOTIDE SEQUENCE</scope>
    <source>
        <strain evidence="2">AVDCRST_MAG13</strain>
    </source>
</reference>
<feature type="region of interest" description="Disordered" evidence="1">
    <location>
        <begin position="1"/>
        <end position="62"/>
    </location>
</feature>
<evidence type="ECO:0000313" key="2">
    <source>
        <dbReference type="EMBL" id="CAA9468790.1"/>
    </source>
</evidence>
<proteinExistence type="predicted"/>
<dbReference type="EMBL" id="CADCVO010000042">
    <property type="protein sequence ID" value="CAA9468790.1"/>
    <property type="molecule type" value="Genomic_DNA"/>
</dbReference>
<protein>
    <submittedName>
        <fullName evidence="2">Uncharacterized protein</fullName>
    </submittedName>
</protein>
<feature type="compositionally biased region" description="Low complexity" evidence="1">
    <location>
        <begin position="1"/>
        <end position="28"/>
    </location>
</feature>
<accession>A0A6J4RFY4</accession>
<evidence type="ECO:0000256" key="1">
    <source>
        <dbReference type="SAM" id="MobiDB-lite"/>
    </source>
</evidence>
<feature type="non-terminal residue" evidence="2">
    <location>
        <position position="62"/>
    </location>
</feature>
<feature type="non-terminal residue" evidence="2">
    <location>
        <position position="1"/>
    </location>
</feature>
<organism evidence="2">
    <name type="scientific">uncultured Solirubrobacteraceae bacterium</name>
    <dbReference type="NCBI Taxonomy" id="1162706"/>
    <lineage>
        <taxon>Bacteria</taxon>
        <taxon>Bacillati</taxon>
        <taxon>Actinomycetota</taxon>
        <taxon>Thermoleophilia</taxon>
        <taxon>Solirubrobacterales</taxon>
        <taxon>Solirubrobacteraceae</taxon>
        <taxon>environmental samples</taxon>
    </lineage>
</organism>
<gene>
    <name evidence="2" type="ORF">AVDCRST_MAG13-283</name>
</gene>
<sequence length="62" mass="6449">CTASSTRTSPASSGHPASGPRGASPGRRSPSHRPGRCARAWRTSSRPRPAAWTATRPVGRSP</sequence>